<evidence type="ECO:0000256" key="5">
    <source>
        <dbReference type="PIRSR" id="PIRSR601461-1"/>
    </source>
</evidence>
<accession>A0AAD9I963</accession>
<dbReference type="PANTHER" id="PTHR47966:SF2">
    <property type="entry name" value="ASPERGILLOPEPSIN-1-RELATED"/>
    <property type="match status" value="1"/>
</dbReference>
<dbReference type="AlphaFoldDB" id="A0AAD9I963"/>
<dbReference type="FunFam" id="2.40.70.10:FF:000024">
    <property type="entry name" value="Endothiapepsin"/>
    <property type="match status" value="1"/>
</dbReference>
<feature type="active site" evidence="5">
    <location>
        <position position="259"/>
    </location>
</feature>
<name>A0AAD9I963_9PEZI</name>
<protein>
    <recommendedName>
        <fullName evidence="7">Peptidase A1 domain-containing protein</fullName>
    </recommendedName>
</protein>
<evidence type="ECO:0000256" key="2">
    <source>
        <dbReference type="ARBA" id="ARBA00022670"/>
    </source>
</evidence>
<dbReference type="InterPro" id="IPR021109">
    <property type="entry name" value="Peptidase_aspartic_dom_sf"/>
</dbReference>
<evidence type="ECO:0000256" key="3">
    <source>
        <dbReference type="ARBA" id="ARBA00022750"/>
    </source>
</evidence>
<dbReference type="GO" id="GO:0004190">
    <property type="term" value="F:aspartic-type endopeptidase activity"/>
    <property type="evidence" value="ECO:0007669"/>
    <property type="project" value="UniProtKB-KW"/>
</dbReference>
<dbReference type="InterPro" id="IPR033121">
    <property type="entry name" value="PEPTIDASE_A1"/>
</dbReference>
<evidence type="ECO:0000313" key="9">
    <source>
        <dbReference type="Proteomes" id="UP001217918"/>
    </source>
</evidence>
<evidence type="ECO:0000256" key="1">
    <source>
        <dbReference type="ARBA" id="ARBA00007447"/>
    </source>
</evidence>
<feature type="domain" description="Peptidase A1" evidence="7">
    <location>
        <begin position="57"/>
        <end position="372"/>
    </location>
</feature>
<dbReference type="SUPFAM" id="SSF50630">
    <property type="entry name" value="Acid proteases"/>
    <property type="match status" value="1"/>
</dbReference>
<keyword evidence="9" id="KW-1185">Reference proteome</keyword>
<sequence>MKVTSSAVAASILSSANLCSARNIIDDPSGDPSGENSKANVGVGEVSAIPEQYDSEYLAAVQIGTPPQTLCLDFDTASSDLWVFSSATPLSENHGQKIYNSTASSTAKELPNTSWFVSYGDASSSSGNVYTDVVSVAGVTVAEQAVETAYRVSGSFTNDTASSGVMGLAFSILNQVKPVKQKTFFENAMPSLAMPLFTVNLKKGKPGNYNFGFIDQSEFEGPLSFVDVNTTSGLWQFETSGVSVGDMPVANVSHQAIADTGTSLIMLPLALVKAYYAQAPSAQFSNVYGGYYVFNCSTTLPDITFNIGDHQAIVPGSVINFAPADTDSFATAKLCFGGIQSNRGLSYAIYGDIFLKSQFTVFNGGSKQIGFASKPVA</sequence>
<dbReference type="PRINTS" id="PR00792">
    <property type="entry name" value="PEPSIN"/>
</dbReference>
<reference evidence="8" key="1">
    <citation type="journal article" date="2023" name="Mol. Plant Microbe Interact.">
        <title>Elucidating the Obligate Nature and Biological Capacity of an Invasive Fungal Corn Pathogen.</title>
        <authorList>
            <person name="MacCready J.S."/>
            <person name="Roggenkamp E.M."/>
            <person name="Gdanetz K."/>
            <person name="Chilvers M.I."/>
        </authorList>
    </citation>
    <scope>NUCLEOTIDE SEQUENCE</scope>
    <source>
        <strain evidence="8">PM02</strain>
    </source>
</reference>
<evidence type="ECO:0000256" key="4">
    <source>
        <dbReference type="ARBA" id="ARBA00022801"/>
    </source>
</evidence>
<dbReference type="InterPro" id="IPR001969">
    <property type="entry name" value="Aspartic_peptidase_AS"/>
</dbReference>
<dbReference type="Pfam" id="PF00026">
    <property type="entry name" value="Asp"/>
    <property type="match status" value="1"/>
</dbReference>
<evidence type="ECO:0000259" key="7">
    <source>
        <dbReference type="PROSITE" id="PS51767"/>
    </source>
</evidence>
<dbReference type="CDD" id="cd06097">
    <property type="entry name" value="Aspergillopepsin_like"/>
    <property type="match status" value="1"/>
</dbReference>
<evidence type="ECO:0000256" key="6">
    <source>
        <dbReference type="RuleBase" id="RU000454"/>
    </source>
</evidence>
<feature type="active site" evidence="5">
    <location>
        <position position="75"/>
    </location>
</feature>
<dbReference type="Gene3D" id="2.40.70.10">
    <property type="entry name" value="Acid Proteases"/>
    <property type="match status" value="2"/>
</dbReference>
<dbReference type="PROSITE" id="PS00141">
    <property type="entry name" value="ASP_PROTEASE"/>
    <property type="match status" value="1"/>
</dbReference>
<dbReference type="EMBL" id="JAQQPM010000006">
    <property type="protein sequence ID" value="KAK2072925.1"/>
    <property type="molecule type" value="Genomic_DNA"/>
</dbReference>
<dbReference type="Proteomes" id="UP001217918">
    <property type="component" value="Unassembled WGS sequence"/>
</dbReference>
<keyword evidence="3 6" id="KW-0064">Aspartyl protease</keyword>
<dbReference type="PROSITE" id="PS51767">
    <property type="entry name" value="PEPTIDASE_A1"/>
    <property type="match status" value="1"/>
</dbReference>
<keyword evidence="2 6" id="KW-0645">Protease</keyword>
<comment type="similarity">
    <text evidence="1 6">Belongs to the peptidase A1 family.</text>
</comment>
<dbReference type="FunFam" id="2.40.70.10:FF:000026">
    <property type="entry name" value="Endothiapepsin"/>
    <property type="match status" value="1"/>
</dbReference>
<comment type="caution">
    <text evidence="8">The sequence shown here is derived from an EMBL/GenBank/DDBJ whole genome shotgun (WGS) entry which is preliminary data.</text>
</comment>
<dbReference type="GO" id="GO:0006508">
    <property type="term" value="P:proteolysis"/>
    <property type="evidence" value="ECO:0007669"/>
    <property type="project" value="UniProtKB-KW"/>
</dbReference>
<gene>
    <name evidence="8" type="ORF">P8C59_007248</name>
</gene>
<dbReference type="InterPro" id="IPR034163">
    <property type="entry name" value="Aspergillopepsin-like_cat_dom"/>
</dbReference>
<organism evidence="8 9">
    <name type="scientific">Phyllachora maydis</name>
    <dbReference type="NCBI Taxonomy" id="1825666"/>
    <lineage>
        <taxon>Eukaryota</taxon>
        <taxon>Fungi</taxon>
        <taxon>Dikarya</taxon>
        <taxon>Ascomycota</taxon>
        <taxon>Pezizomycotina</taxon>
        <taxon>Sordariomycetes</taxon>
        <taxon>Sordariomycetidae</taxon>
        <taxon>Phyllachorales</taxon>
        <taxon>Phyllachoraceae</taxon>
        <taxon>Phyllachora</taxon>
    </lineage>
</organism>
<keyword evidence="4 6" id="KW-0378">Hydrolase</keyword>
<dbReference type="InterPro" id="IPR001461">
    <property type="entry name" value="Aspartic_peptidase_A1"/>
</dbReference>
<proteinExistence type="inferred from homology"/>
<evidence type="ECO:0000313" key="8">
    <source>
        <dbReference type="EMBL" id="KAK2072925.1"/>
    </source>
</evidence>
<dbReference type="PANTHER" id="PTHR47966">
    <property type="entry name" value="BETA-SITE APP-CLEAVING ENZYME, ISOFORM A-RELATED"/>
    <property type="match status" value="1"/>
</dbReference>